<evidence type="ECO:0000259" key="10">
    <source>
        <dbReference type="Pfam" id="PF00520"/>
    </source>
</evidence>
<feature type="repeat" description="WD" evidence="7">
    <location>
        <begin position="674"/>
        <end position="707"/>
    </location>
</feature>
<comment type="subcellular location">
    <subcellularLocation>
        <location evidence="1">Membrane</location>
        <topology evidence="1">Multi-pass membrane protein</topology>
    </subcellularLocation>
</comment>
<dbReference type="PROSITE" id="PS50294">
    <property type="entry name" value="WD_REPEATS_REGION"/>
    <property type="match status" value="4"/>
</dbReference>
<evidence type="ECO:0000256" key="8">
    <source>
        <dbReference type="SAM" id="MobiDB-lite"/>
    </source>
</evidence>
<comment type="caution">
    <text evidence="11">The sequence shown here is derived from an EMBL/GenBank/DDBJ whole genome shotgun (WGS) entry which is preliminary data.</text>
</comment>
<dbReference type="Gene3D" id="1.25.40.20">
    <property type="entry name" value="Ankyrin repeat-containing domain"/>
    <property type="match status" value="1"/>
</dbReference>
<keyword evidence="3 9" id="KW-0812">Transmembrane</keyword>
<evidence type="ECO:0000256" key="2">
    <source>
        <dbReference type="ARBA" id="ARBA00022574"/>
    </source>
</evidence>
<dbReference type="InterPro" id="IPR036322">
    <property type="entry name" value="WD40_repeat_dom_sf"/>
</dbReference>
<gene>
    <name evidence="11" type="ORF">TrVE_jg8044</name>
</gene>
<dbReference type="PROSITE" id="PS50082">
    <property type="entry name" value="WD_REPEATS_2"/>
    <property type="match status" value="5"/>
</dbReference>
<feature type="region of interest" description="Disordered" evidence="8">
    <location>
        <begin position="1"/>
        <end position="55"/>
    </location>
</feature>
<dbReference type="InterPro" id="IPR015943">
    <property type="entry name" value="WD40/YVTN_repeat-like_dom_sf"/>
</dbReference>
<dbReference type="SMART" id="SM00248">
    <property type="entry name" value="ANK"/>
    <property type="match status" value="2"/>
</dbReference>
<keyword evidence="2 7" id="KW-0853">WD repeat</keyword>
<feature type="domain" description="Ion transport" evidence="10">
    <location>
        <begin position="1094"/>
        <end position="1343"/>
    </location>
</feature>
<feature type="transmembrane region" description="Helical" evidence="9">
    <location>
        <begin position="1121"/>
        <end position="1141"/>
    </location>
</feature>
<evidence type="ECO:0000256" key="3">
    <source>
        <dbReference type="ARBA" id="ARBA00022692"/>
    </source>
</evidence>
<dbReference type="Pfam" id="PF00400">
    <property type="entry name" value="WD40"/>
    <property type="match status" value="6"/>
</dbReference>
<evidence type="ECO:0000256" key="9">
    <source>
        <dbReference type="SAM" id="Phobius"/>
    </source>
</evidence>
<keyword evidence="4" id="KW-0677">Repeat</keyword>
<evidence type="ECO:0000256" key="7">
    <source>
        <dbReference type="PROSITE-ProRule" id="PRU00221"/>
    </source>
</evidence>
<dbReference type="Gene3D" id="2.130.10.10">
    <property type="entry name" value="YVTN repeat-like/Quinoprotein amine dehydrogenase"/>
    <property type="match status" value="4"/>
</dbReference>
<keyword evidence="5 9" id="KW-1133">Transmembrane helix</keyword>
<name>A0A9W7C4K2_9STRA</name>
<protein>
    <recommendedName>
        <fullName evidence="10">Ion transport domain-containing protein</fullName>
    </recommendedName>
</protein>
<feature type="transmembrane region" description="Helical" evidence="9">
    <location>
        <begin position="1202"/>
        <end position="1224"/>
    </location>
</feature>
<feature type="compositionally biased region" description="Low complexity" evidence="8">
    <location>
        <begin position="15"/>
        <end position="37"/>
    </location>
</feature>
<evidence type="ECO:0000256" key="1">
    <source>
        <dbReference type="ARBA" id="ARBA00004141"/>
    </source>
</evidence>
<feature type="transmembrane region" description="Helical" evidence="9">
    <location>
        <begin position="1245"/>
        <end position="1267"/>
    </location>
</feature>
<feature type="repeat" description="WD" evidence="7">
    <location>
        <begin position="289"/>
        <end position="322"/>
    </location>
</feature>
<dbReference type="Pfam" id="PF00520">
    <property type="entry name" value="Ion_trans"/>
    <property type="match status" value="1"/>
</dbReference>
<dbReference type="Proteomes" id="UP001165160">
    <property type="component" value="Unassembled WGS sequence"/>
</dbReference>
<dbReference type="SUPFAM" id="SSF50978">
    <property type="entry name" value="WD40 repeat-like"/>
    <property type="match status" value="1"/>
</dbReference>
<feature type="transmembrane region" description="Helical" evidence="9">
    <location>
        <begin position="1162"/>
        <end position="1182"/>
    </location>
</feature>
<proteinExistence type="predicted"/>
<dbReference type="InterPro" id="IPR011047">
    <property type="entry name" value="Quinoprotein_ADH-like_sf"/>
</dbReference>
<dbReference type="InterPro" id="IPR001680">
    <property type="entry name" value="WD40_rpt"/>
</dbReference>
<sequence>MDSDSSDSLEMQYHSNPMRSSSLLPSSLSSPTLISSPHLRSLSDTNAPLYNPHKEEDDPFRSKVFDVQGEGCIKFNDVRCEGGWVVACASDGRVYYKKNGEGKRYEPIEIVTKEEGGGEYFGVKCCCFHPRIEGRVYVGTYEGFGNAGRVLSVDLEKGGIVEGGGGGVEATMHSEAIFGMAVSDPERAVEVEECGGNPQRRTSSVRQTPLLISVSWDKSAIIYRLNAEGGWSEGDAFKKVEHNREILSVAISPNAQIFCLGGGRDVMVYRMPWNVGEDDLAQPSHLYDLEGYSEHVNCLCFSRAAPFKLFSGSDDHSVKVWDCSSKTDECKMDLDPKKWTLMKTLVGHRDKVKCIAESPCGKYLCSGSGDHEIHHTSNVSHQQNASQNAHHHHKRLHEKDKTCRIWDIDAGVELRSLYGHSQTVRGVAFVDKMKIVSASEDATCRQWNIAVEEKKRTILDGFETKYGVRGFVMSKNGQIIVSQTDETVRVWNHTIKGDEKRMTLEKNARSVVSVAVTKDGKTAVTAGENDKRIIFWKLDPKLGTDPPNYGDERLSSASSTRNPQDVDKRVINCFTMQQDISLIAYAPDEKSLFVALTKGDDSGSLLKLVSLKGEVIRSYRDPDVLDPPTITALAISGTHREEEGVASMLIAGAEDGSILVFDLNGDEDKVADIVGAHSDRVGGVAISRDDSKVVTVSNDSTAMLWDMAVLKDPEVNPKKPLHTFEEHSSPIHSADIHLSGKYLVTASHDKTWRLWHLVKPYSLIYTNNESHDMSVRCCSFSPDGKYVITGSKDKTISIEEFDSHLHRLPSSVHRSFLADCKLEDKTPGEYSWDNSDTKMALTLVPHSLLEPRFDKKEGTNLIHLAASKGRNNFLKTALLASPDDLEKQKLAFLALMREDENGDTPLKYAVKAESDPVVKVLLDCYNKLFKQEHALPFHKDNTSQEIHPTERFPLEEFNDVCLKHPSLALKFVSVLSLVTSDDLAVQEGVERYNFRGAIRQIIKGSDTRVPRGFWKQRLFEGESGPDATSTGIPVMAKIVPIKGVASKDSKFLQRLVEAARKKNFISAFENEVIEAIINHKWRTYVRKKFDRHMYLYLALVAAITIDAITFKKYVYVIEGTTFVKCLGFFPMVVVIMLWLFFTEHECSQYRNAESKRKYFFDLWNIIDCASLCSIFLTYSMRVVEMRIGRITQFHKDHAEEDLFWSTLLLSFAVVATYLNILYFLQGVQKRSGQLVRVILGIFSDMQVFVGIALTCLVGFSVGFYVLFEGSESFQNENIVASIFTSYTLMLSEFDFSGEYLGKSSDIIATCILFFTFTFGINIVMLNLLIAIMGDTFDRIQENSQAEFMYARAQIVLEYEGNLSEEEKNNPDWFPTWLQVLVPTLQEREGDHENWVGRVRELKNTMKNEIGHLTNKLNESEKRRRVEQEERKKQTVKMEGKLEETNEKIEELLTLVRSLKKVNPRKI</sequence>
<dbReference type="InterPro" id="IPR002110">
    <property type="entry name" value="Ankyrin_rpt"/>
</dbReference>
<dbReference type="EMBL" id="BRXX01000275">
    <property type="protein sequence ID" value="GMI02103.1"/>
    <property type="molecule type" value="Genomic_DNA"/>
</dbReference>
<reference evidence="12" key="1">
    <citation type="journal article" date="2023" name="Commun. Biol.">
        <title>Genome analysis of Parmales, the sister group of diatoms, reveals the evolutionary specialization of diatoms from phago-mixotrophs to photoautotrophs.</title>
        <authorList>
            <person name="Ban H."/>
            <person name="Sato S."/>
            <person name="Yoshikawa S."/>
            <person name="Yamada K."/>
            <person name="Nakamura Y."/>
            <person name="Ichinomiya M."/>
            <person name="Sato N."/>
            <person name="Blanc-Mathieu R."/>
            <person name="Endo H."/>
            <person name="Kuwata A."/>
            <person name="Ogata H."/>
        </authorList>
    </citation>
    <scope>NUCLEOTIDE SEQUENCE [LARGE SCALE GENOMIC DNA]</scope>
    <source>
        <strain evidence="12">NIES 3699</strain>
    </source>
</reference>
<dbReference type="InterPro" id="IPR005821">
    <property type="entry name" value="Ion_trans_dom"/>
</dbReference>
<feature type="region of interest" description="Disordered" evidence="8">
    <location>
        <begin position="1414"/>
        <end position="1437"/>
    </location>
</feature>
<keyword evidence="12" id="KW-1185">Reference proteome</keyword>
<dbReference type="PANTHER" id="PTHR19848:SF8">
    <property type="entry name" value="F-BOX AND WD REPEAT DOMAIN CONTAINING 7"/>
    <property type="match status" value="1"/>
</dbReference>
<accession>A0A9W7C4K2</accession>
<dbReference type="PROSITE" id="PS00678">
    <property type="entry name" value="WD_REPEATS_1"/>
    <property type="match status" value="1"/>
</dbReference>
<evidence type="ECO:0000256" key="6">
    <source>
        <dbReference type="ARBA" id="ARBA00023136"/>
    </source>
</evidence>
<dbReference type="GO" id="GO:0016020">
    <property type="term" value="C:membrane"/>
    <property type="evidence" value="ECO:0007669"/>
    <property type="project" value="UniProtKB-SubCell"/>
</dbReference>
<evidence type="ECO:0000256" key="4">
    <source>
        <dbReference type="ARBA" id="ARBA00022737"/>
    </source>
</evidence>
<feature type="region of interest" description="Disordered" evidence="8">
    <location>
        <begin position="374"/>
        <end position="396"/>
    </location>
</feature>
<keyword evidence="6 9" id="KW-0472">Membrane</keyword>
<organism evidence="11 12">
    <name type="scientific">Triparma verrucosa</name>
    <dbReference type="NCBI Taxonomy" id="1606542"/>
    <lineage>
        <taxon>Eukaryota</taxon>
        <taxon>Sar</taxon>
        <taxon>Stramenopiles</taxon>
        <taxon>Ochrophyta</taxon>
        <taxon>Bolidophyceae</taxon>
        <taxon>Parmales</taxon>
        <taxon>Triparmaceae</taxon>
        <taxon>Triparma</taxon>
    </lineage>
</organism>
<feature type="repeat" description="WD" evidence="7">
    <location>
        <begin position="768"/>
        <end position="798"/>
    </location>
</feature>
<dbReference type="InterPro" id="IPR019775">
    <property type="entry name" value="WD40_repeat_CS"/>
</dbReference>
<dbReference type="InterPro" id="IPR036770">
    <property type="entry name" value="Ankyrin_rpt-contain_sf"/>
</dbReference>
<evidence type="ECO:0000256" key="5">
    <source>
        <dbReference type="ARBA" id="ARBA00022989"/>
    </source>
</evidence>
<feature type="repeat" description="WD" evidence="7">
    <location>
        <begin position="724"/>
        <end position="757"/>
    </location>
</feature>
<dbReference type="GO" id="GO:0005216">
    <property type="term" value="F:monoatomic ion channel activity"/>
    <property type="evidence" value="ECO:0007669"/>
    <property type="project" value="InterPro"/>
</dbReference>
<dbReference type="PANTHER" id="PTHR19848">
    <property type="entry name" value="WD40 REPEAT PROTEIN"/>
    <property type="match status" value="1"/>
</dbReference>
<feature type="repeat" description="WD" evidence="7">
    <location>
        <begin position="417"/>
        <end position="457"/>
    </location>
</feature>
<dbReference type="SMART" id="SM00320">
    <property type="entry name" value="WD40"/>
    <property type="match status" value="11"/>
</dbReference>
<evidence type="ECO:0000313" key="12">
    <source>
        <dbReference type="Proteomes" id="UP001165160"/>
    </source>
</evidence>
<feature type="transmembrane region" description="Helical" evidence="9">
    <location>
        <begin position="1306"/>
        <end position="1329"/>
    </location>
</feature>
<feature type="compositionally biased region" description="Basic and acidic residues" evidence="8">
    <location>
        <begin position="1417"/>
        <end position="1437"/>
    </location>
</feature>
<evidence type="ECO:0000313" key="11">
    <source>
        <dbReference type="EMBL" id="GMI02103.1"/>
    </source>
</evidence>
<dbReference type="CDD" id="cd00200">
    <property type="entry name" value="WD40"/>
    <property type="match status" value="1"/>
</dbReference>
<dbReference type="SUPFAM" id="SSF50998">
    <property type="entry name" value="Quinoprotein alcohol dehydrogenase-like"/>
    <property type="match status" value="1"/>
</dbReference>